<feature type="region of interest" description="Disordered" evidence="1">
    <location>
        <begin position="1"/>
        <end position="76"/>
    </location>
</feature>
<reference evidence="2" key="1">
    <citation type="journal article" date="2014" name="Int. J. Syst. Evol. Microbiol.">
        <title>Complete genome sequence of Corynebacterium casei LMG S-19264T (=DSM 44701T), isolated from a smear-ripened cheese.</title>
        <authorList>
            <consortium name="US DOE Joint Genome Institute (JGI-PGF)"/>
            <person name="Walter F."/>
            <person name="Albersmeier A."/>
            <person name="Kalinowski J."/>
            <person name="Ruckert C."/>
        </authorList>
    </citation>
    <scope>NUCLEOTIDE SEQUENCE</scope>
    <source>
        <strain evidence="2">JCM 4646</strain>
    </source>
</reference>
<comment type="caution">
    <text evidence="2">The sequence shown here is derived from an EMBL/GenBank/DDBJ whole genome shotgun (WGS) entry which is preliminary data.</text>
</comment>
<evidence type="ECO:0000313" key="2">
    <source>
        <dbReference type="EMBL" id="GHH77750.1"/>
    </source>
</evidence>
<evidence type="ECO:0000313" key="3">
    <source>
        <dbReference type="Proteomes" id="UP000617734"/>
    </source>
</evidence>
<reference evidence="2" key="2">
    <citation type="submission" date="2020-09" db="EMBL/GenBank/DDBJ databases">
        <authorList>
            <person name="Sun Q."/>
            <person name="Ohkuma M."/>
        </authorList>
    </citation>
    <scope>NUCLEOTIDE SEQUENCE</scope>
    <source>
        <strain evidence="2">JCM 4646</strain>
    </source>
</reference>
<feature type="compositionally biased region" description="Low complexity" evidence="1">
    <location>
        <begin position="56"/>
        <end position="73"/>
    </location>
</feature>
<dbReference type="Proteomes" id="UP000617734">
    <property type="component" value="Unassembled WGS sequence"/>
</dbReference>
<evidence type="ECO:0000256" key="1">
    <source>
        <dbReference type="SAM" id="MobiDB-lite"/>
    </source>
</evidence>
<organism evidence="2 3">
    <name type="scientific">Kitasatospora indigofera</name>
    <dbReference type="NCBI Taxonomy" id="67307"/>
    <lineage>
        <taxon>Bacteria</taxon>
        <taxon>Bacillati</taxon>
        <taxon>Actinomycetota</taxon>
        <taxon>Actinomycetes</taxon>
        <taxon>Kitasatosporales</taxon>
        <taxon>Streptomycetaceae</taxon>
        <taxon>Kitasatospora</taxon>
    </lineage>
</organism>
<sequence length="124" mass="12205">MLTSIEVSGKLDNASTNVESAKRVASPRSADEYVPPDEEIAMSDRATSDHAVSDNATSDHAAPAPDAATRPTACCGPTAGERPAVEVTVAAAPCCGTAEQAASAGACCAPAAEREAVAAGAGCC</sequence>
<keyword evidence="3" id="KW-1185">Reference proteome</keyword>
<gene>
    <name evidence="2" type="ORF">GCM10018781_51840</name>
</gene>
<accession>A0A919G486</accession>
<protein>
    <submittedName>
        <fullName evidence="2">Uncharacterized protein</fullName>
    </submittedName>
</protein>
<name>A0A919G486_9ACTN</name>
<dbReference type="AlphaFoldDB" id="A0A919G486"/>
<dbReference type="EMBL" id="BNBO01000034">
    <property type="protein sequence ID" value="GHH77750.1"/>
    <property type="molecule type" value="Genomic_DNA"/>
</dbReference>
<proteinExistence type="predicted"/>